<feature type="compositionally biased region" description="Basic and acidic residues" evidence="1">
    <location>
        <begin position="67"/>
        <end position="82"/>
    </location>
</feature>
<reference evidence="3" key="2">
    <citation type="submission" date="2023-06" db="EMBL/GenBank/DDBJ databases">
        <authorList>
            <consortium name="Lawrence Berkeley National Laboratory"/>
            <person name="Haridas S."/>
            <person name="Hensen N."/>
            <person name="Bonometti L."/>
            <person name="Westerberg I."/>
            <person name="Brannstrom I.O."/>
            <person name="Guillou S."/>
            <person name="Cros-Aarteil S."/>
            <person name="Calhoun S."/>
            <person name="Kuo A."/>
            <person name="Mondo S."/>
            <person name="Pangilinan J."/>
            <person name="Riley R."/>
            <person name="Labutti K."/>
            <person name="Andreopoulos B."/>
            <person name="Lipzen A."/>
            <person name="Chen C."/>
            <person name="Yanf M."/>
            <person name="Daum C."/>
            <person name="Ng V."/>
            <person name="Clum A."/>
            <person name="Steindorff A."/>
            <person name="Ohm R."/>
            <person name="Martin F."/>
            <person name="Silar P."/>
            <person name="Natvig D."/>
            <person name="Lalanne C."/>
            <person name="Gautier V."/>
            <person name="Ament-Velasquez S.L."/>
            <person name="Kruys A."/>
            <person name="Hutchinson M.I."/>
            <person name="Powell A.J."/>
            <person name="Barry K."/>
            <person name="Miller A.N."/>
            <person name="Grigoriev I.V."/>
            <person name="Debuchy R."/>
            <person name="Gladieux P."/>
            <person name="Thoren M.H."/>
            <person name="Johannesson H."/>
        </authorList>
    </citation>
    <scope>NUCLEOTIDE SEQUENCE</scope>
    <source>
        <strain evidence="3">CBS 118394</strain>
    </source>
</reference>
<accession>A0AAE0HU68</accession>
<feature type="compositionally biased region" description="Polar residues" evidence="1">
    <location>
        <begin position="27"/>
        <end position="43"/>
    </location>
</feature>
<proteinExistence type="predicted"/>
<evidence type="ECO:0000313" key="4">
    <source>
        <dbReference type="Proteomes" id="UP001283341"/>
    </source>
</evidence>
<feature type="signal peptide" evidence="2">
    <location>
        <begin position="1"/>
        <end position="29"/>
    </location>
</feature>
<dbReference type="AlphaFoldDB" id="A0AAE0HU68"/>
<comment type="caution">
    <text evidence="3">The sequence shown here is derived from an EMBL/GenBank/DDBJ whole genome shotgun (WGS) entry which is preliminary data.</text>
</comment>
<keyword evidence="2" id="KW-0732">Signal</keyword>
<protein>
    <submittedName>
        <fullName evidence="3">Uncharacterized protein</fullName>
    </submittedName>
</protein>
<sequence>MAHFLRTRSLPLMMVAGLGAGIYWQTAGGSQQPASRQYSQTAATPGKDNQAPVSEAFQKIAGTGGTRARDEQHLQVDPKDTHIPSMSTDVASKRHPTKTRDQDKVVE</sequence>
<evidence type="ECO:0000313" key="3">
    <source>
        <dbReference type="EMBL" id="KAK3312973.1"/>
    </source>
</evidence>
<reference evidence="3" key="1">
    <citation type="journal article" date="2023" name="Mol. Phylogenet. Evol.">
        <title>Genome-scale phylogeny and comparative genomics of the fungal order Sordariales.</title>
        <authorList>
            <person name="Hensen N."/>
            <person name="Bonometti L."/>
            <person name="Westerberg I."/>
            <person name="Brannstrom I.O."/>
            <person name="Guillou S."/>
            <person name="Cros-Aarteil S."/>
            <person name="Calhoun S."/>
            <person name="Haridas S."/>
            <person name="Kuo A."/>
            <person name="Mondo S."/>
            <person name="Pangilinan J."/>
            <person name="Riley R."/>
            <person name="LaButti K."/>
            <person name="Andreopoulos B."/>
            <person name="Lipzen A."/>
            <person name="Chen C."/>
            <person name="Yan M."/>
            <person name="Daum C."/>
            <person name="Ng V."/>
            <person name="Clum A."/>
            <person name="Steindorff A."/>
            <person name="Ohm R.A."/>
            <person name="Martin F."/>
            <person name="Silar P."/>
            <person name="Natvig D.O."/>
            <person name="Lalanne C."/>
            <person name="Gautier V."/>
            <person name="Ament-Velasquez S.L."/>
            <person name="Kruys A."/>
            <person name="Hutchinson M.I."/>
            <person name="Powell A.J."/>
            <person name="Barry K."/>
            <person name="Miller A.N."/>
            <person name="Grigoriev I.V."/>
            <person name="Debuchy R."/>
            <person name="Gladieux P."/>
            <person name="Hiltunen Thoren M."/>
            <person name="Johannesson H."/>
        </authorList>
    </citation>
    <scope>NUCLEOTIDE SEQUENCE</scope>
    <source>
        <strain evidence="3">CBS 118394</strain>
    </source>
</reference>
<evidence type="ECO:0000256" key="2">
    <source>
        <dbReference type="SAM" id="SignalP"/>
    </source>
</evidence>
<organism evidence="3 4">
    <name type="scientific">Apodospora peruviana</name>
    <dbReference type="NCBI Taxonomy" id="516989"/>
    <lineage>
        <taxon>Eukaryota</taxon>
        <taxon>Fungi</taxon>
        <taxon>Dikarya</taxon>
        <taxon>Ascomycota</taxon>
        <taxon>Pezizomycotina</taxon>
        <taxon>Sordariomycetes</taxon>
        <taxon>Sordariomycetidae</taxon>
        <taxon>Sordariales</taxon>
        <taxon>Lasiosphaeriaceae</taxon>
        <taxon>Apodospora</taxon>
    </lineage>
</organism>
<dbReference type="Proteomes" id="UP001283341">
    <property type="component" value="Unassembled WGS sequence"/>
</dbReference>
<dbReference type="EMBL" id="JAUEDM010000008">
    <property type="protein sequence ID" value="KAK3312973.1"/>
    <property type="molecule type" value="Genomic_DNA"/>
</dbReference>
<keyword evidence="4" id="KW-1185">Reference proteome</keyword>
<feature type="compositionally biased region" description="Basic and acidic residues" evidence="1">
    <location>
        <begin position="98"/>
        <end position="107"/>
    </location>
</feature>
<feature type="region of interest" description="Disordered" evidence="1">
    <location>
        <begin position="26"/>
        <end position="107"/>
    </location>
</feature>
<name>A0AAE0HU68_9PEZI</name>
<feature type="chain" id="PRO_5042062026" evidence="2">
    <location>
        <begin position="30"/>
        <end position="107"/>
    </location>
</feature>
<gene>
    <name evidence="3" type="ORF">B0H66DRAFT_383735</name>
</gene>
<evidence type="ECO:0000256" key="1">
    <source>
        <dbReference type="SAM" id="MobiDB-lite"/>
    </source>
</evidence>